<dbReference type="Proteomes" id="UP000315995">
    <property type="component" value="Chromosome"/>
</dbReference>
<evidence type="ECO:0000313" key="2">
    <source>
        <dbReference type="Proteomes" id="UP000315995"/>
    </source>
</evidence>
<dbReference type="AlphaFoldDB" id="A0A4Y6PRQ7"/>
<gene>
    <name evidence="1" type="ORF">FIV42_09735</name>
</gene>
<evidence type="ECO:0000313" key="1">
    <source>
        <dbReference type="EMBL" id="QDG51006.1"/>
    </source>
</evidence>
<name>A0A4Y6PRQ7_PERCE</name>
<keyword evidence="2" id="KW-1185">Reference proteome</keyword>
<dbReference type="OrthoDB" id="5491495at2"/>
<accession>A0A4Y6PRQ7</accession>
<sequence>MVFEFEVPYSPYATEATLAVGSRQRIAVKTQDSHDRALEAPSVRIERVVSSEPGVISVDSVEQNSFVVRAHAPGDVQLSVMSTVSTSGQTTVSDSLRVSAADATSARVSHGCPFEDAPAYLTRSTVDLRYTLLDGHTTLLGYGHYPVEVEGDTDASIVREVDEVGVLRVRTSRQAGALSLVAEDGEPLLEIAQVDEAQIERVEVGEPQSVAFRDELNFRPKLFTTQHRLCQAFPSAAVLTSTPDVCSARIVEDDASSSRLRVNVAIAAEGDCAWSLSLPNARQGEGLVSSHSFRVTRSGETQ</sequence>
<reference evidence="1 2" key="1">
    <citation type="submission" date="2019-06" db="EMBL/GenBank/DDBJ databases">
        <title>Persicimonas caeni gen. nov., sp. nov., a predatory bacterium isolated from solar saltern.</title>
        <authorList>
            <person name="Wang S."/>
        </authorList>
    </citation>
    <scope>NUCLEOTIDE SEQUENCE [LARGE SCALE GENOMIC DNA]</scope>
    <source>
        <strain evidence="1 2">YN101</strain>
    </source>
</reference>
<dbReference type="EMBL" id="CP041186">
    <property type="protein sequence ID" value="QDG51006.1"/>
    <property type="molecule type" value="Genomic_DNA"/>
</dbReference>
<accession>A0A5B8Y4P9</accession>
<protein>
    <submittedName>
        <fullName evidence="1">Uncharacterized protein</fullName>
    </submittedName>
</protein>
<proteinExistence type="predicted"/>
<dbReference type="RefSeq" id="WP_141197496.1">
    <property type="nucleotide sequence ID" value="NZ_CP041186.1"/>
</dbReference>
<organism evidence="1 2">
    <name type="scientific">Persicimonas caeni</name>
    <dbReference type="NCBI Taxonomy" id="2292766"/>
    <lineage>
        <taxon>Bacteria</taxon>
        <taxon>Deltaproteobacteria</taxon>
        <taxon>Bradymonadales</taxon>
        <taxon>Bradymonadaceae</taxon>
        <taxon>Persicimonas</taxon>
    </lineage>
</organism>